<evidence type="ECO:0000313" key="2">
    <source>
        <dbReference type="Proteomes" id="UP000823909"/>
    </source>
</evidence>
<organism evidence="1 2">
    <name type="scientific">Candidatus Mediterraneibacter quadrami</name>
    <dbReference type="NCBI Taxonomy" id="2838684"/>
    <lineage>
        <taxon>Bacteria</taxon>
        <taxon>Bacillati</taxon>
        <taxon>Bacillota</taxon>
        <taxon>Clostridia</taxon>
        <taxon>Lachnospirales</taxon>
        <taxon>Lachnospiraceae</taxon>
        <taxon>Mediterraneibacter</taxon>
    </lineage>
</organism>
<accession>A0A9D2RBB4</accession>
<reference evidence="1" key="1">
    <citation type="journal article" date="2021" name="PeerJ">
        <title>Extensive microbial diversity within the chicken gut microbiome revealed by metagenomics and culture.</title>
        <authorList>
            <person name="Gilroy R."/>
            <person name="Ravi A."/>
            <person name="Getino M."/>
            <person name="Pursley I."/>
            <person name="Horton D.L."/>
            <person name="Alikhan N.F."/>
            <person name="Baker D."/>
            <person name="Gharbi K."/>
            <person name="Hall N."/>
            <person name="Watson M."/>
            <person name="Adriaenssens E.M."/>
            <person name="Foster-Nyarko E."/>
            <person name="Jarju S."/>
            <person name="Secka A."/>
            <person name="Antonio M."/>
            <person name="Oren A."/>
            <person name="Chaudhuri R.R."/>
            <person name="La Ragione R."/>
            <person name="Hildebrand F."/>
            <person name="Pallen M.J."/>
        </authorList>
    </citation>
    <scope>NUCLEOTIDE SEQUENCE</scope>
    <source>
        <strain evidence="1">ChiBcec15-3976</strain>
    </source>
</reference>
<protein>
    <submittedName>
        <fullName evidence="1">Uncharacterized protein</fullName>
    </submittedName>
</protein>
<name>A0A9D2RBB4_9FIRM</name>
<comment type="caution">
    <text evidence="1">The sequence shown here is derived from an EMBL/GenBank/DDBJ whole genome shotgun (WGS) entry which is preliminary data.</text>
</comment>
<gene>
    <name evidence="1" type="ORF">H9910_03380</name>
</gene>
<dbReference type="EMBL" id="DWUU01000022">
    <property type="protein sequence ID" value="HJD42039.1"/>
    <property type="molecule type" value="Genomic_DNA"/>
</dbReference>
<reference evidence="1" key="2">
    <citation type="submission" date="2021-04" db="EMBL/GenBank/DDBJ databases">
        <authorList>
            <person name="Gilroy R."/>
        </authorList>
    </citation>
    <scope>NUCLEOTIDE SEQUENCE</scope>
    <source>
        <strain evidence="1">ChiBcec15-3976</strain>
    </source>
</reference>
<evidence type="ECO:0000313" key="1">
    <source>
        <dbReference type="EMBL" id="HJD42039.1"/>
    </source>
</evidence>
<dbReference type="AlphaFoldDB" id="A0A9D2RBB4"/>
<sequence>MTLAALRDYLKKAKEKYPVSTEFIKKYQQSPANKNGYVYYAWECGLTVCKQTADPNQKWHFLEAYTGLLLADPSNNITPSTDARIIYNRIRCPELLLWLAEAAGISPEKVQECADAAQEIIKTSAGSRSRNAAGNKIREMIPWEEIEKAIDLL</sequence>
<dbReference type="Proteomes" id="UP000823909">
    <property type="component" value="Unassembled WGS sequence"/>
</dbReference>
<proteinExistence type="predicted"/>